<feature type="non-terminal residue" evidence="1">
    <location>
        <position position="393"/>
    </location>
</feature>
<organism evidence="1 2">
    <name type="scientific">Rotaria magnacalcarata</name>
    <dbReference type="NCBI Taxonomy" id="392030"/>
    <lineage>
        <taxon>Eukaryota</taxon>
        <taxon>Metazoa</taxon>
        <taxon>Spiralia</taxon>
        <taxon>Gnathifera</taxon>
        <taxon>Rotifera</taxon>
        <taxon>Eurotatoria</taxon>
        <taxon>Bdelloidea</taxon>
        <taxon>Philodinida</taxon>
        <taxon>Philodinidae</taxon>
        <taxon>Rotaria</taxon>
    </lineage>
</organism>
<proteinExistence type="predicted"/>
<dbReference type="Proteomes" id="UP000681967">
    <property type="component" value="Unassembled WGS sequence"/>
</dbReference>
<evidence type="ECO:0000313" key="2">
    <source>
        <dbReference type="Proteomes" id="UP000681967"/>
    </source>
</evidence>
<gene>
    <name evidence="1" type="ORF">BYL167_LOCUS60258</name>
</gene>
<comment type="caution">
    <text evidence="1">The sequence shown here is derived from an EMBL/GenBank/DDBJ whole genome shotgun (WGS) entry which is preliminary data.</text>
</comment>
<dbReference type="AlphaFoldDB" id="A0A8S3EAE9"/>
<protein>
    <submittedName>
        <fullName evidence="1">Uncharacterized protein</fullName>
    </submittedName>
</protein>
<reference evidence="1" key="1">
    <citation type="submission" date="2021-02" db="EMBL/GenBank/DDBJ databases">
        <authorList>
            <person name="Nowell W R."/>
        </authorList>
    </citation>
    <scope>NUCLEOTIDE SEQUENCE</scope>
</reference>
<dbReference type="EMBL" id="CAJOBH010230185">
    <property type="protein sequence ID" value="CAF5068574.1"/>
    <property type="molecule type" value="Genomic_DNA"/>
</dbReference>
<evidence type="ECO:0000313" key="1">
    <source>
        <dbReference type="EMBL" id="CAF5068574.1"/>
    </source>
</evidence>
<accession>A0A8S3EAE9</accession>
<name>A0A8S3EAE9_9BILA</name>
<sequence length="393" mass="45588">MKTSLVVRVFNLINLNYNSMDLCLLNNFQFIQELFDPFISFAEIDTASIDSTNVKLIAFNWFRLVVLKLCENIELEELRNIHIGTRKFHHILQQQCNLIFNKLILTQLKRLEQNKSTSETKCGDLSFKNVSLRSFVASSKFDVDVCIHQYLMLLLRCVHVYDHIRLNYATMDFIEQLFSLYHTSQSLSIRLLTLKILRDLLMFLPENTNRSFVENLLKKILFSIGQNFNLLETEKIDLDIIIEFIYIYRTIMSYNSSWKKFATQWLVDAIKSCKNFNFRSLETVELQQMNFFLGSICILGGYVPPYCLGSTVEIYSTDIHMDELQSGIIIEINMDALESDSSDVKPYLVQYAVTNQTEWVSSNKIRIIADVLPTNLSLLPVDNAVHTILDTLG</sequence>